<protein>
    <submittedName>
        <fullName evidence="2">Uncharacterized protein</fullName>
    </submittedName>
</protein>
<dbReference type="Proteomes" id="UP000030671">
    <property type="component" value="Unassembled WGS sequence"/>
</dbReference>
<dbReference type="KEGG" id="hir:HETIRDRAFT_105887"/>
<proteinExistence type="predicted"/>
<dbReference type="AlphaFoldDB" id="W4JS65"/>
<name>W4JS65_HETIT</name>
<dbReference type="EMBL" id="KI925464">
    <property type="protein sequence ID" value="ETW76402.1"/>
    <property type="molecule type" value="Genomic_DNA"/>
</dbReference>
<gene>
    <name evidence="2" type="ORF">HETIRDRAFT_105887</name>
</gene>
<keyword evidence="3" id="KW-1185">Reference proteome</keyword>
<organism evidence="2 3">
    <name type="scientific">Heterobasidion irregulare (strain TC 32-1)</name>
    <dbReference type="NCBI Taxonomy" id="747525"/>
    <lineage>
        <taxon>Eukaryota</taxon>
        <taxon>Fungi</taxon>
        <taxon>Dikarya</taxon>
        <taxon>Basidiomycota</taxon>
        <taxon>Agaricomycotina</taxon>
        <taxon>Agaricomycetes</taxon>
        <taxon>Russulales</taxon>
        <taxon>Bondarzewiaceae</taxon>
        <taxon>Heterobasidion</taxon>
        <taxon>Heterobasidion annosum species complex</taxon>
    </lineage>
</organism>
<dbReference type="InParanoid" id="W4JS65"/>
<evidence type="ECO:0000313" key="2">
    <source>
        <dbReference type="EMBL" id="ETW76402.1"/>
    </source>
</evidence>
<feature type="compositionally biased region" description="Polar residues" evidence="1">
    <location>
        <begin position="224"/>
        <end position="237"/>
    </location>
</feature>
<dbReference type="HOGENOM" id="CLU_752386_0_0_1"/>
<dbReference type="RefSeq" id="XP_009551316.1">
    <property type="nucleotide sequence ID" value="XM_009553021.1"/>
</dbReference>
<accession>W4JS65</accession>
<sequence length="368" mass="40175">MSAPRLAAGGTALPYSISVSASTTPIHSMYSSHFSSLSQYSRSYSQPVFLGNTTAPPMSVLPVSNSVLVEILFPISTATFFVHASSESLSLSSGLSSSYSCDLVDCSLPKSAEFRELDAESCLAHLERDLKKHLKDVQDGLPSHEAVTRSTVIRRVNHVTDMRIVEVQQQRLTAWSCSAMVDYMSFPPGAKRHVPFPCTPDRARKYSHTAKPVTAVDTSDDPTPKSSFQEQNSTAPNHVTEERKRSVSTASRYQREGPSRSSSARPKSIPAHGFSQPPPMHLQSISNTYDATTSMMSHGKYSSRNRNSHMRSEQPHAVQPSAAIKPGSIFGKFSARASGRRNLSLASPGEQENAAPASLSRLRFFKKL</sequence>
<reference evidence="2 3" key="1">
    <citation type="journal article" date="2012" name="New Phytol.">
        <title>Insight into trade-off between wood decay and parasitism from the genome of a fungal forest pathogen.</title>
        <authorList>
            <person name="Olson A."/>
            <person name="Aerts A."/>
            <person name="Asiegbu F."/>
            <person name="Belbahri L."/>
            <person name="Bouzid O."/>
            <person name="Broberg A."/>
            <person name="Canback B."/>
            <person name="Coutinho P.M."/>
            <person name="Cullen D."/>
            <person name="Dalman K."/>
            <person name="Deflorio G."/>
            <person name="van Diepen L.T."/>
            <person name="Dunand C."/>
            <person name="Duplessis S."/>
            <person name="Durling M."/>
            <person name="Gonthier P."/>
            <person name="Grimwood J."/>
            <person name="Fossdal C.G."/>
            <person name="Hansson D."/>
            <person name="Henrissat B."/>
            <person name="Hietala A."/>
            <person name="Himmelstrand K."/>
            <person name="Hoffmeister D."/>
            <person name="Hogberg N."/>
            <person name="James T.Y."/>
            <person name="Karlsson M."/>
            <person name="Kohler A."/>
            <person name="Kues U."/>
            <person name="Lee Y.H."/>
            <person name="Lin Y.C."/>
            <person name="Lind M."/>
            <person name="Lindquist E."/>
            <person name="Lombard V."/>
            <person name="Lucas S."/>
            <person name="Lunden K."/>
            <person name="Morin E."/>
            <person name="Murat C."/>
            <person name="Park J."/>
            <person name="Raffaello T."/>
            <person name="Rouze P."/>
            <person name="Salamov A."/>
            <person name="Schmutz J."/>
            <person name="Solheim H."/>
            <person name="Stahlberg J."/>
            <person name="Velez H."/>
            <person name="de Vries R.P."/>
            <person name="Wiebenga A."/>
            <person name="Woodward S."/>
            <person name="Yakovlev I."/>
            <person name="Garbelotto M."/>
            <person name="Martin F."/>
            <person name="Grigoriev I.V."/>
            <person name="Stenlid J."/>
        </authorList>
    </citation>
    <scope>NUCLEOTIDE SEQUENCE [LARGE SCALE GENOMIC DNA]</scope>
    <source>
        <strain evidence="2 3">TC 32-1</strain>
    </source>
</reference>
<evidence type="ECO:0000313" key="3">
    <source>
        <dbReference type="Proteomes" id="UP000030671"/>
    </source>
</evidence>
<dbReference type="OrthoDB" id="10663785at2759"/>
<evidence type="ECO:0000256" key="1">
    <source>
        <dbReference type="SAM" id="MobiDB-lite"/>
    </source>
</evidence>
<dbReference type="GeneID" id="20666109"/>
<feature type="region of interest" description="Disordered" evidence="1">
    <location>
        <begin position="203"/>
        <end position="285"/>
    </location>
</feature>